<proteinExistence type="predicted"/>
<protein>
    <submittedName>
        <fullName evidence="1">36632_t:CDS:1</fullName>
    </submittedName>
</protein>
<evidence type="ECO:0000313" key="1">
    <source>
        <dbReference type="EMBL" id="CAG8678111.1"/>
    </source>
</evidence>
<organism evidence="1 2">
    <name type="scientific">Racocetra persica</name>
    <dbReference type="NCBI Taxonomy" id="160502"/>
    <lineage>
        <taxon>Eukaryota</taxon>
        <taxon>Fungi</taxon>
        <taxon>Fungi incertae sedis</taxon>
        <taxon>Mucoromycota</taxon>
        <taxon>Glomeromycotina</taxon>
        <taxon>Glomeromycetes</taxon>
        <taxon>Diversisporales</taxon>
        <taxon>Gigasporaceae</taxon>
        <taxon>Racocetra</taxon>
    </lineage>
</organism>
<evidence type="ECO:0000313" key="2">
    <source>
        <dbReference type="Proteomes" id="UP000789920"/>
    </source>
</evidence>
<comment type="caution">
    <text evidence="1">The sequence shown here is derived from an EMBL/GenBank/DDBJ whole genome shotgun (WGS) entry which is preliminary data.</text>
</comment>
<reference evidence="1" key="1">
    <citation type="submission" date="2021-06" db="EMBL/GenBank/DDBJ databases">
        <authorList>
            <person name="Kallberg Y."/>
            <person name="Tangrot J."/>
            <person name="Rosling A."/>
        </authorList>
    </citation>
    <scope>NUCLEOTIDE SEQUENCE</scope>
    <source>
        <strain evidence="1">MA461A</strain>
    </source>
</reference>
<name>A0ACA9NVQ1_9GLOM</name>
<keyword evidence="2" id="KW-1185">Reference proteome</keyword>
<gene>
    <name evidence="1" type="ORF">RPERSI_LOCUS8982</name>
</gene>
<sequence>MNTEKDINDLRDKVLTNIKRKRKEKQTEEQINEEGKGIDEATGQDLINKIKNVESHEENAENTKELIKDIVEAAMTKRGVSEDELGTEEKELFTKIKNKEINDKDQLKTAKNTLVEFIGNKDAEKRIDNLRKEVEAARNSDQKNAVREKLKKLKAEDNTYIKKREADIESLLTKLESSTDDTTVGVVLVMRKKKQKEIRDLEDYAHIDAGKTTTTESMLYLAGRIRAVGTVHEGTAKMDFMDQEQERGITIQSAATNFR</sequence>
<dbReference type="EMBL" id="CAJVQC010016627">
    <property type="protein sequence ID" value="CAG8678111.1"/>
    <property type="molecule type" value="Genomic_DNA"/>
</dbReference>
<dbReference type="Proteomes" id="UP000789920">
    <property type="component" value="Unassembled WGS sequence"/>
</dbReference>
<accession>A0ACA9NVQ1</accession>